<dbReference type="PANTHER" id="PTHR46513">
    <property type="entry name" value="VITELLOGENIN RECEPTOR-LIKE PROTEIN-RELATED-RELATED"/>
    <property type="match status" value="1"/>
</dbReference>
<keyword evidence="13" id="KW-0732">Signal</keyword>
<dbReference type="OrthoDB" id="72419at2759"/>
<feature type="disulfide bond" evidence="9">
    <location>
        <begin position="1363"/>
        <end position="1378"/>
    </location>
</feature>
<evidence type="ECO:0000256" key="13">
    <source>
        <dbReference type="SAM" id="SignalP"/>
    </source>
</evidence>
<dbReference type="SMART" id="SM00181">
    <property type="entry name" value="EGF"/>
    <property type="match status" value="5"/>
</dbReference>
<dbReference type="InterPro" id="IPR036055">
    <property type="entry name" value="LDL_receptor-like_sf"/>
</dbReference>
<dbReference type="InterPro" id="IPR000742">
    <property type="entry name" value="EGF"/>
</dbReference>
<dbReference type="SUPFAM" id="SSF63825">
    <property type="entry name" value="YWTD domain"/>
    <property type="match status" value="4"/>
</dbReference>
<keyword evidence="2" id="KW-0245">EGF-like domain</keyword>
<comment type="subcellular location">
    <subcellularLocation>
        <location evidence="1">Membrane</location>
        <topology evidence="1">Single-pass membrane protein</topology>
    </subcellularLocation>
</comment>
<accession>A0A7I4Z7W7</accession>
<keyword evidence="12" id="KW-0812">Transmembrane</keyword>
<dbReference type="WBParaSite" id="HCON_00188250-00001">
    <property type="protein sequence ID" value="HCON_00188250-00001"/>
    <property type="gene ID" value="HCON_00188250"/>
</dbReference>
<keyword evidence="15" id="KW-1185">Reference proteome</keyword>
<evidence type="ECO:0000256" key="11">
    <source>
        <dbReference type="SAM" id="MobiDB-lite"/>
    </source>
</evidence>
<evidence type="ECO:0000313" key="15">
    <source>
        <dbReference type="Proteomes" id="UP000025227"/>
    </source>
</evidence>
<feature type="region of interest" description="Disordered" evidence="11">
    <location>
        <begin position="1615"/>
        <end position="1677"/>
    </location>
</feature>
<dbReference type="InterPro" id="IPR011042">
    <property type="entry name" value="6-blade_b-propeller_TolB-like"/>
</dbReference>
<dbReference type="Gene3D" id="4.10.400.10">
    <property type="entry name" value="Low-density Lipoprotein Receptor"/>
    <property type="match status" value="2"/>
</dbReference>
<dbReference type="Gene3D" id="2.120.10.30">
    <property type="entry name" value="TolB, C-terminal domain"/>
    <property type="match status" value="4"/>
</dbReference>
<evidence type="ECO:0000256" key="10">
    <source>
        <dbReference type="PROSITE-ProRule" id="PRU00461"/>
    </source>
</evidence>
<evidence type="ECO:0000256" key="7">
    <source>
        <dbReference type="ARBA" id="ARBA00023170"/>
    </source>
</evidence>
<evidence type="ECO:0000313" key="16">
    <source>
        <dbReference type="WBParaSite" id="HCON_00188250-00001"/>
    </source>
</evidence>
<feature type="domain" description="EGF-like" evidence="14">
    <location>
        <begin position="301"/>
        <end position="340"/>
    </location>
</feature>
<dbReference type="InterPro" id="IPR000033">
    <property type="entry name" value="LDLR_classB_rpt"/>
</dbReference>
<dbReference type="SMART" id="SM00192">
    <property type="entry name" value="LDLa"/>
    <property type="match status" value="3"/>
</dbReference>
<evidence type="ECO:0000256" key="2">
    <source>
        <dbReference type="ARBA" id="ARBA00022536"/>
    </source>
</evidence>
<feature type="region of interest" description="Disordered" evidence="11">
    <location>
        <begin position="1517"/>
        <end position="1551"/>
    </location>
</feature>
<keyword evidence="6 9" id="KW-1015">Disulfide bond</keyword>
<dbReference type="PROSITE" id="PS01209">
    <property type="entry name" value="LDLRA_1"/>
    <property type="match status" value="2"/>
</dbReference>
<dbReference type="SMART" id="SM00135">
    <property type="entry name" value="LY"/>
    <property type="match status" value="11"/>
</dbReference>
<evidence type="ECO:0000256" key="9">
    <source>
        <dbReference type="PROSITE-ProRule" id="PRU00124"/>
    </source>
</evidence>
<dbReference type="PROSITE" id="PS51120">
    <property type="entry name" value="LDLRB"/>
    <property type="match status" value="1"/>
</dbReference>
<dbReference type="InterPro" id="IPR023415">
    <property type="entry name" value="LDLR_class-A_CS"/>
</dbReference>
<evidence type="ECO:0000256" key="3">
    <source>
        <dbReference type="ARBA" id="ARBA00022583"/>
    </source>
</evidence>
<dbReference type="CDD" id="cd00112">
    <property type="entry name" value="LDLa"/>
    <property type="match status" value="3"/>
</dbReference>
<dbReference type="Gene3D" id="2.40.128.620">
    <property type="match status" value="1"/>
</dbReference>
<feature type="chain" id="PRO_5029673128" evidence="13">
    <location>
        <begin position="19"/>
        <end position="1677"/>
    </location>
</feature>
<evidence type="ECO:0000256" key="5">
    <source>
        <dbReference type="ARBA" id="ARBA00023136"/>
    </source>
</evidence>
<dbReference type="SUPFAM" id="SSF57424">
    <property type="entry name" value="LDL receptor-like module"/>
    <property type="match status" value="3"/>
</dbReference>
<feature type="domain" description="EGF-like" evidence="14">
    <location>
        <begin position="929"/>
        <end position="967"/>
    </location>
</feature>
<evidence type="ECO:0000256" key="4">
    <source>
        <dbReference type="ARBA" id="ARBA00022737"/>
    </source>
</evidence>
<keyword evidence="5 12" id="KW-0472">Membrane</keyword>
<dbReference type="Pfam" id="PF14670">
    <property type="entry name" value="FXa_inhibition"/>
    <property type="match status" value="1"/>
</dbReference>
<dbReference type="OMA" id="HECLCPL"/>
<feature type="signal peptide" evidence="13">
    <location>
        <begin position="1"/>
        <end position="18"/>
    </location>
</feature>
<feature type="compositionally biased region" description="Low complexity" evidence="11">
    <location>
        <begin position="1529"/>
        <end position="1540"/>
    </location>
</feature>
<keyword evidence="4" id="KW-0677">Repeat</keyword>
<dbReference type="PRINTS" id="PR00261">
    <property type="entry name" value="LDLRECEPTOR"/>
</dbReference>
<feature type="transmembrane region" description="Helical" evidence="12">
    <location>
        <begin position="1440"/>
        <end position="1462"/>
    </location>
</feature>
<feature type="domain" description="EGF-like" evidence="14">
    <location>
        <begin position="622"/>
        <end position="658"/>
    </location>
</feature>
<dbReference type="GO" id="GO:0016020">
    <property type="term" value="C:membrane"/>
    <property type="evidence" value="ECO:0007669"/>
    <property type="project" value="UniProtKB-SubCell"/>
</dbReference>
<dbReference type="InterPro" id="IPR050778">
    <property type="entry name" value="Cueball_EGF_LRP_Nidogen"/>
</dbReference>
<keyword evidence="3" id="KW-0254">Endocytosis</keyword>
<evidence type="ECO:0000256" key="1">
    <source>
        <dbReference type="ARBA" id="ARBA00004167"/>
    </source>
</evidence>
<dbReference type="PANTHER" id="PTHR46513:SF44">
    <property type="entry name" value="LDL RECEPTOR RELATED PROTEIN 4"/>
    <property type="match status" value="1"/>
</dbReference>
<feature type="domain" description="EGF-like" evidence="14">
    <location>
        <begin position="1349"/>
        <end position="1390"/>
    </location>
</feature>
<feature type="repeat" description="LDL-receptor class B" evidence="10">
    <location>
        <begin position="437"/>
        <end position="479"/>
    </location>
</feature>
<organism evidence="15 16">
    <name type="scientific">Haemonchus contortus</name>
    <name type="common">Barber pole worm</name>
    <dbReference type="NCBI Taxonomy" id="6289"/>
    <lineage>
        <taxon>Eukaryota</taxon>
        <taxon>Metazoa</taxon>
        <taxon>Ecdysozoa</taxon>
        <taxon>Nematoda</taxon>
        <taxon>Chromadorea</taxon>
        <taxon>Rhabditida</taxon>
        <taxon>Rhabditina</taxon>
        <taxon>Rhabditomorpha</taxon>
        <taxon>Strongyloidea</taxon>
        <taxon>Trichostrongylidae</taxon>
        <taxon>Haemonchus</taxon>
    </lineage>
</organism>
<keyword evidence="8" id="KW-0325">Glycoprotein</keyword>
<dbReference type="InterPro" id="IPR002172">
    <property type="entry name" value="LDrepeatLR_classA_rpt"/>
</dbReference>
<protein>
    <submittedName>
        <fullName evidence="16">Low-density lipoprotein receptor-related protein 6</fullName>
    </submittedName>
</protein>
<feature type="compositionally biased region" description="Polar residues" evidence="11">
    <location>
        <begin position="1617"/>
        <end position="1637"/>
    </location>
</feature>
<proteinExistence type="predicted"/>
<name>A0A7I4Z7W7_HAECO</name>
<comment type="caution">
    <text evidence="9">Lacks conserved residue(s) required for the propagation of feature annotation.</text>
</comment>
<feature type="region of interest" description="Disordered" evidence="11">
    <location>
        <begin position="1576"/>
        <end position="1602"/>
    </location>
</feature>
<keyword evidence="7" id="KW-0675">Receptor</keyword>
<evidence type="ECO:0000256" key="8">
    <source>
        <dbReference type="ARBA" id="ARBA00023180"/>
    </source>
</evidence>
<reference evidence="16" key="1">
    <citation type="submission" date="2020-12" db="UniProtKB">
        <authorList>
            <consortium name="WormBaseParasite"/>
        </authorList>
    </citation>
    <scope>IDENTIFICATION</scope>
    <source>
        <strain evidence="16">MHco3</strain>
    </source>
</reference>
<keyword evidence="12" id="KW-1133">Transmembrane helix</keyword>
<evidence type="ECO:0000256" key="6">
    <source>
        <dbReference type="ARBA" id="ARBA00023157"/>
    </source>
</evidence>
<evidence type="ECO:0000256" key="12">
    <source>
        <dbReference type="SAM" id="Phobius"/>
    </source>
</evidence>
<dbReference type="GO" id="GO:0006897">
    <property type="term" value="P:endocytosis"/>
    <property type="evidence" value="ECO:0007669"/>
    <property type="project" value="UniProtKB-KW"/>
</dbReference>
<dbReference type="Proteomes" id="UP000025227">
    <property type="component" value="Unplaced"/>
</dbReference>
<dbReference type="PROSITE" id="PS50068">
    <property type="entry name" value="LDLRA_2"/>
    <property type="match status" value="3"/>
</dbReference>
<dbReference type="SUPFAM" id="SSF57196">
    <property type="entry name" value="EGF/Laminin"/>
    <property type="match status" value="1"/>
</dbReference>
<evidence type="ECO:0000259" key="14">
    <source>
        <dbReference type="SMART" id="SM00181"/>
    </source>
</evidence>
<dbReference type="Pfam" id="PF00057">
    <property type="entry name" value="Ldl_recept_a"/>
    <property type="match status" value="3"/>
</dbReference>
<feature type="domain" description="EGF-like" evidence="14">
    <location>
        <begin position="1259"/>
        <end position="1298"/>
    </location>
</feature>
<sequence>MSNFLVLLALSAIFHCHCVDFVARTQRGIALITLDEDSFEAESTLLVPSIPEELSVLLAVDTSGTCYFTLRNHLYSLAVDNSTTNDLGRIGYGLEEAPSSIAFDWVTRKIFISLSGVGHDSSARVYACSLTDATNCTVVIHENLDYLHSLCLDPLEGNMYWLNGVTNCIEKSFMNGQHHDKHPYSEQIVSSSKDVTYSSLALDLSSRRIYFVRTQRKSSQIWYCELYRRESCVELFDTDPIQFFTVYKSYFIWSTSYHGELIVCDKSDCSNSYRTVGDIRGVESLVVLDPSIQPDRINPNPCSQNNGGCSHFCLLLNFHPWSQCSCPVGIRLLDDGRTCDPRGIDKILFISAVSGIYQISLDTTDFTPKQVLFEGLNNDGFSRKFYDIDFDPIERKIYWIDASLGQIRRCSVNGSSAEDVLAIPNSVRVFRLDYLARNIYWIDAGLNRIYVTRLDTTHTRVIVAQAFSKLQTMALDLRNRHIYFSDSRAGRSHIDRCDLDGGNRTRIVTLSPYAWLNGIAVDSENYRLYWTEGNYSVVRTAFLNGTGEVVIGPASLKLPQPYAISTLGEELFCNSLAGRALMRISANEETGALTANVIESSIYGPIGLVAVSLHSTIPNVSNCLRLRCMHLCVASADGLPKCMCSTGFELMSDQRMCRKPSAYFVILQQNVADISRASLEKPINFDSLDIVNITEAPITADIDQRGNYIVYGYSSSVTGYIKRASFTGAISETVINDPTLAGMHSLSVDWISRNIYWSNPLRGRIEVCDHSGKYRRTIASHFIKPTSLVVHPLAGAVFFVNELANVTIRRMPLNGDIAGGVDIVGDLASVRSLAIDFRKDLLYWTELDDFTTRISVSKLTGLYRELLYVGKDQSPYRLFHFNHRLYYSDTRQNSIGFYNGRELVTLHENVANVTALMIHHGRAASDSNPCTYELSDCPQLCLATSRTERLCLCSDHFTFDQYSLLCKAPDNIIVAGSEEGFVVMNLRRLPDQSSSYQEDPMVPFMLSSVGLPYSIAMDTGSRLIFWIDAKDPSRIKYSRLIFPAKTFVFSERYNCSIFHSLAMDENGRALYASCHSRAGIGYVYVFRVKDTHSLPLELIGKVVSGTEVSMATGHAPVPRDITVLPQSNYLFYVDVSPFLPSPAIIQCQLDGRKCEAWLSKDLWPGTRIYVDPAYLRLFYTCPSGIWSRDVGVVSSNVRHHFVSSVANDYSVAPLDETAMLVAQISSSSSTIIELPLNTTVDLPRTTSVLQRFIGISSRVCREASCSHLCRFLRDSKQKYECMCPLGYAISSENPSMCLPNVPCASWEFACDDGQSCIHSAKKCDRVPDCADGSDESPSLCRNVGPDRWPCDDSASTIDRMLLCNGQVDCEDGSDERHCRCPSPASDLDCGAFPLMIGGECVKRRLMCDGFPDCENGADENPKMCANYPDLSGRFQSSPEWIYILFLGFVILICTIIILFCCFRNYPLCGNGRVDANSSIHQLRGSGVAEASILLPPHAQMGTQVEVALRTYSVVTSTNSSYPALPPPNSSRSLSRSSGSRNRSDVKDIPLNRFYAPPPSAASLSTYGVVKPAEVRISTMNNRQRPRRKKLSSPPPSYTQLENPTISSSVAGLMSCRPQMSSTPKSRHGSTPQSSRQMGITPRGTPSRLSSAEYLEQPHRPPSSSSLSSHSSDDALMI</sequence>